<sequence>MPQTTETLIRESDRLISIVGGGGKTSLMFCLAHAMQQKGIRVVSTTTTRILVPEPEQSLDVVLLAEPGFEKKLKCSLDQHGHVTVAQHLSPDGKKLQGLSCNQVKTVLEYPFVERMIVEADGARQLSFKAPGDNEPVVPQITDVFISVVGLDIIGKFLEDVNVFRAGLVSSLTGVEMGTEITPLIVAKLLVHSKGLLRGCPESARSVLLLNKADISGGRQKALSVMEAVGKLEGKKPDYWVSGSTREGVFRGKGESICNLWER</sequence>
<dbReference type="EMBL" id="CP003985">
    <property type="protein sequence ID" value="AGF77887.1"/>
    <property type="molecule type" value="Genomic_DNA"/>
</dbReference>
<dbReference type="OrthoDB" id="368187at2"/>
<dbReference type="AlphaFoldDB" id="M1P887"/>
<dbReference type="Proteomes" id="UP000011721">
    <property type="component" value="Chromosome"/>
</dbReference>
<organism evidence="1 2">
    <name type="scientific">Desulfocapsa sulfexigens (strain DSM 10523 / SB164P1)</name>
    <dbReference type="NCBI Taxonomy" id="1167006"/>
    <lineage>
        <taxon>Bacteria</taxon>
        <taxon>Pseudomonadati</taxon>
        <taxon>Thermodesulfobacteriota</taxon>
        <taxon>Desulfobulbia</taxon>
        <taxon>Desulfobulbales</taxon>
        <taxon>Desulfocapsaceae</taxon>
        <taxon>Desulfocapsa</taxon>
    </lineage>
</organism>
<name>M1P887_DESSD</name>
<proteinExistence type="predicted"/>
<protein>
    <submittedName>
        <fullName evidence="1">Putative selenium-dependent hydroxylase accessory protein YqeC</fullName>
    </submittedName>
</protein>
<dbReference type="STRING" id="1167006.UWK_01326"/>
<dbReference type="InterPro" id="IPR017587">
    <property type="entry name" value="YqeC"/>
</dbReference>
<accession>M1P887</accession>
<dbReference type="HOGENOM" id="CLU_068045_2_1_7"/>
<dbReference type="Pfam" id="PF19842">
    <property type="entry name" value="YqeC"/>
    <property type="match status" value="1"/>
</dbReference>
<reference evidence="2" key="1">
    <citation type="journal article" date="2013" name="Stand. Genomic Sci.">
        <title>Complete genome sequence of Desulfocapsa sulfexigens, a marine deltaproteobacterium specialized in disproportionating inorganic sulfur compounds.</title>
        <authorList>
            <person name="Finster K.W."/>
            <person name="Kjeldsen K.U."/>
            <person name="Kube M."/>
            <person name="Reinhardt R."/>
            <person name="Mussmann M."/>
            <person name="Amann R."/>
            <person name="Schreiber L."/>
        </authorList>
    </citation>
    <scope>NUCLEOTIDE SEQUENCE [LARGE SCALE GENOMIC DNA]</scope>
    <source>
        <strain evidence="2">DSM 10523 / SB164P1</strain>
    </source>
</reference>
<dbReference type="KEGG" id="dsf:UWK_01326"/>
<keyword evidence="2" id="KW-1185">Reference proteome</keyword>
<gene>
    <name evidence="1" type="ordered locus">UWK_01326</name>
</gene>
<dbReference type="eggNOG" id="COG1192">
    <property type="taxonomic scope" value="Bacteria"/>
</dbReference>
<dbReference type="RefSeq" id="WP_015403579.1">
    <property type="nucleotide sequence ID" value="NC_020304.1"/>
</dbReference>
<evidence type="ECO:0000313" key="2">
    <source>
        <dbReference type="Proteomes" id="UP000011721"/>
    </source>
</evidence>
<dbReference type="NCBIfam" id="TIGR03172">
    <property type="entry name" value="selenium cofactor biosynthesis protein YqeC"/>
    <property type="match status" value="1"/>
</dbReference>
<evidence type="ECO:0000313" key="1">
    <source>
        <dbReference type="EMBL" id="AGF77887.1"/>
    </source>
</evidence>